<feature type="transmembrane region" description="Helical" evidence="5">
    <location>
        <begin position="195"/>
        <end position="216"/>
    </location>
</feature>
<comment type="subcellular location">
    <subcellularLocation>
        <location evidence="1">Membrane</location>
        <topology evidence="1">Multi-pass membrane protein</topology>
    </subcellularLocation>
</comment>
<dbReference type="PIRSF" id="PIRSF006060">
    <property type="entry name" value="AA_transporter"/>
    <property type="match status" value="1"/>
</dbReference>
<gene>
    <name evidence="6" type="ORF">Glove_144g96</name>
</gene>
<feature type="transmembrane region" description="Helical" evidence="5">
    <location>
        <begin position="32"/>
        <end position="53"/>
    </location>
</feature>
<evidence type="ECO:0000313" key="7">
    <source>
        <dbReference type="Proteomes" id="UP000266861"/>
    </source>
</evidence>
<dbReference type="PANTHER" id="PTHR11785:SF353">
    <property type="entry name" value="METHIONINE TRANSPORTER (EUROFUNG)"/>
    <property type="match status" value="1"/>
</dbReference>
<feature type="transmembrane region" description="Helical" evidence="5">
    <location>
        <begin position="395"/>
        <end position="416"/>
    </location>
</feature>
<feature type="transmembrane region" description="Helical" evidence="5">
    <location>
        <begin position="277"/>
        <end position="301"/>
    </location>
</feature>
<evidence type="ECO:0000313" key="6">
    <source>
        <dbReference type="EMBL" id="RHZ79537.1"/>
    </source>
</evidence>
<feature type="transmembrane region" description="Helical" evidence="5">
    <location>
        <begin position="428"/>
        <end position="450"/>
    </location>
</feature>
<dbReference type="Proteomes" id="UP000266861">
    <property type="component" value="Unassembled WGS sequence"/>
</dbReference>
<evidence type="ECO:0008006" key="8">
    <source>
        <dbReference type="Google" id="ProtNLM"/>
    </source>
</evidence>
<keyword evidence="3 5" id="KW-1133">Transmembrane helix</keyword>
<dbReference type="Pfam" id="PF13520">
    <property type="entry name" value="AA_permease_2"/>
    <property type="match status" value="1"/>
</dbReference>
<dbReference type="STRING" id="1348612.A0A397IWW6"/>
<dbReference type="Gene3D" id="1.20.1740.10">
    <property type="entry name" value="Amino acid/polyamine transporter I"/>
    <property type="match status" value="1"/>
</dbReference>
<reference evidence="6 7" key="1">
    <citation type="submission" date="2018-08" db="EMBL/GenBank/DDBJ databases">
        <title>Genome and evolution of the arbuscular mycorrhizal fungus Diversispora epigaea (formerly Glomus versiforme) and its bacterial endosymbionts.</title>
        <authorList>
            <person name="Sun X."/>
            <person name="Fei Z."/>
            <person name="Harrison M."/>
        </authorList>
    </citation>
    <scope>NUCLEOTIDE SEQUENCE [LARGE SCALE GENOMIC DNA]</scope>
    <source>
        <strain evidence="6 7">IT104</strain>
    </source>
</reference>
<evidence type="ECO:0000256" key="4">
    <source>
        <dbReference type="ARBA" id="ARBA00023136"/>
    </source>
</evidence>
<dbReference type="GO" id="GO:0015179">
    <property type="term" value="F:L-amino acid transmembrane transporter activity"/>
    <property type="evidence" value="ECO:0007669"/>
    <property type="project" value="TreeGrafter"/>
</dbReference>
<dbReference type="OrthoDB" id="10062876at2759"/>
<keyword evidence="4 5" id="KW-0472">Membrane</keyword>
<accession>A0A397IWW6</accession>
<evidence type="ECO:0000256" key="1">
    <source>
        <dbReference type="ARBA" id="ARBA00004141"/>
    </source>
</evidence>
<evidence type="ECO:0000256" key="5">
    <source>
        <dbReference type="SAM" id="Phobius"/>
    </source>
</evidence>
<feature type="transmembrane region" description="Helical" evidence="5">
    <location>
        <begin position="155"/>
        <end position="175"/>
    </location>
</feature>
<evidence type="ECO:0000256" key="3">
    <source>
        <dbReference type="ARBA" id="ARBA00022989"/>
    </source>
</evidence>
<feature type="transmembrane region" description="Helical" evidence="5">
    <location>
        <begin position="333"/>
        <end position="355"/>
    </location>
</feature>
<dbReference type="InterPro" id="IPR050598">
    <property type="entry name" value="AminoAcid_Transporter"/>
</dbReference>
<feature type="transmembrane region" description="Helical" evidence="5">
    <location>
        <begin position="94"/>
        <end position="113"/>
    </location>
</feature>
<sequence length="468" mass="52541">MSELSETSGTSETQMLERNDAIRINPPSSSKVLGVFSGMLLNINLMIGSGIYATPGTIMGLTRSGGITLLGSTIAESGGEQIYFEKAFPNPKKMVAYIFSFSSVVLVKPINIISISTAGSRYIYYAIHNGYNRSTIEDIYNIEFCNKIAVWINQILAVIKVLTLLTVVIIGFTKINKKRLSFNYLFGNARGIEYYNNYVSSMLKVLFAYSGWNILYYSLDEMRNPGRKLRISNPASVLIVGILYCLTIFALIVTVPTNFTDYFDDPVTMSAKLGDEIGSGIAISILVAISCFGAVGSGIWGSSRLIASVAKAGFIPVFSPVLRKFDEKWNTPFNALVFQWCYLTMILCIPFKNPYDVLVNTAQNTNIIFYFMCAIGLLVLRKTEPERSRPFRIDLLWVYFFILFSLAIFVGTFFPAPNTESQDFIEKYYYIITYTVIIFGLICWYLIYYLPRRNSNPTPPEMSNVVTG</sequence>
<feature type="transmembrane region" description="Helical" evidence="5">
    <location>
        <begin position="237"/>
        <end position="257"/>
    </location>
</feature>
<comment type="caution">
    <text evidence="6">The sequence shown here is derived from an EMBL/GenBank/DDBJ whole genome shotgun (WGS) entry which is preliminary data.</text>
</comment>
<dbReference type="InterPro" id="IPR002293">
    <property type="entry name" value="AA/rel_permease1"/>
</dbReference>
<dbReference type="EMBL" id="PQFF01000135">
    <property type="protein sequence ID" value="RHZ79537.1"/>
    <property type="molecule type" value="Genomic_DNA"/>
</dbReference>
<dbReference type="PANTHER" id="PTHR11785">
    <property type="entry name" value="AMINO ACID TRANSPORTER"/>
    <property type="match status" value="1"/>
</dbReference>
<name>A0A397IWW6_9GLOM</name>
<dbReference type="AlphaFoldDB" id="A0A397IWW6"/>
<organism evidence="6 7">
    <name type="scientific">Diversispora epigaea</name>
    <dbReference type="NCBI Taxonomy" id="1348612"/>
    <lineage>
        <taxon>Eukaryota</taxon>
        <taxon>Fungi</taxon>
        <taxon>Fungi incertae sedis</taxon>
        <taxon>Mucoromycota</taxon>
        <taxon>Glomeromycotina</taxon>
        <taxon>Glomeromycetes</taxon>
        <taxon>Diversisporales</taxon>
        <taxon>Diversisporaceae</taxon>
        <taxon>Diversispora</taxon>
    </lineage>
</organism>
<keyword evidence="7" id="KW-1185">Reference proteome</keyword>
<keyword evidence="2 5" id="KW-0812">Transmembrane</keyword>
<protein>
    <recommendedName>
        <fullName evidence="8">Amino acid permease/ SLC12A domain-containing protein</fullName>
    </recommendedName>
</protein>
<proteinExistence type="predicted"/>
<feature type="transmembrane region" description="Helical" evidence="5">
    <location>
        <begin position="367"/>
        <end position="383"/>
    </location>
</feature>
<dbReference type="GO" id="GO:0016020">
    <property type="term" value="C:membrane"/>
    <property type="evidence" value="ECO:0007669"/>
    <property type="project" value="UniProtKB-SubCell"/>
</dbReference>
<evidence type="ECO:0000256" key="2">
    <source>
        <dbReference type="ARBA" id="ARBA00022692"/>
    </source>
</evidence>